<dbReference type="Pfam" id="PF08681">
    <property type="entry name" value="TacA1"/>
    <property type="match status" value="1"/>
</dbReference>
<evidence type="ECO:0000256" key="3">
    <source>
        <dbReference type="SAM" id="MobiDB-lite"/>
    </source>
</evidence>
<dbReference type="AlphaFoldDB" id="Q2RTU7"/>
<sequence length="114" mass="12295">MPAPANRKDHPLSMRLPDADLALIDRAATLRGRSRTDFVREAAVRAAEEVVDGCGLDPHVGRGLGRLQSGAIGTRRVRSGDGRDSKPIGPLGRRGRPDLMDHVALVARTLECRP</sequence>
<accession>Q2RTU7</accession>
<comment type="similarity">
    <text evidence="2">Belongs to the TacA antitoxin family.</text>
</comment>
<dbReference type="EMBL" id="CP000230">
    <property type="protein sequence ID" value="ABC22448.1"/>
    <property type="molecule type" value="Genomic_DNA"/>
</dbReference>
<evidence type="ECO:0000256" key="2">
    <source>
        <dbReference type="ARBA" id="ARBA00049988"/>
    </source>
</evidence>
<evidence type="ECO:0000313" key="5">
    <source>
        <dbReference type="Proteomes" id="UP000001929"/>
    </source>
</evidence>
<feature type="region of interest" description="Disordered" evidence="3">
    <location>
        <begin position="62"/>
        <end position="97"/>
    </location>
</feature>
<reference evidence="4 5" key="1">
    <citation type="journal article" date="2011" name="Stand. Genomic Sci.">
        <title>Complete genome sequence of Rhodospirillum rubrum type strain (S1).</title>
        <authorList>
            <person name="Munk A.C."/>
            <person name="Copeland A."/>
            <person name="Lucas S."/>
            <person name="Lapidus A."/>
            <person name="Del Rio T.G."/>
            <person name="Barry K."/>
            <person name="Detter J.C."/>
            <person name="Hammon N."/>
            <person name="Israni S."/>
            <person name="Pitluck S."/>
            <person name="Brettin T."/>
            <person name="Bruce D."/>
            <person name="Han C."/>
            <person name="Tapia R."/>
            <person name="Gilna P."/>
            <person name="Schmutz J."/>
            <person name="Larimer F."/>
            <person name="Land M."/>
            <person name="Kyrpides N.C."/>
            <person name="Mavromatis K."/>
            <person name="Richardson P."/>
            <person name="Rohde M."/>
            <person name="Goker M."/>
            <person name="Klenk H.P."/>
            <person name="Zhang Y."/>
            <person name="Roberts G.P."/>
            <person name="Reslewic S."/>
            <person name="Schwartz D.C."/>
        </authorList>
    </citation>
    <scope>NUCLEOTIDE SEQUENCE [LARGE SCALE GENOMIC DNA]</scope>
    <source>
        <strain evidence="5">ATCC 11170 / ATH 1.1.1 / DSM 467 / LMG 4362 / NCIMB 8255 / S1</strain>
    </source>
</reference>
<protein>
    <submittedName>
        <fullName evidence="4">Helix-turn-helix protein, CopG</fullName>
    </submittedName>
</protein>
<name>Q2RTU7_RHORT</name>
<dbReference type="HOGENOM" id="CLU_2119234_0_0_5"/>
<dbReference type="SUPFAM" id="SSF47598">
    <property type="entry name" value="Ribbon-helix-helix"/>
    <property type="match status" value="1"/>
</dbReference>
<keyword evidence="1" id="KW-1277">Toxin-antitoxin system</keyword>
<dbReference type="EnsemblBacteria" id="ABC22448">
    <property type="protein sequence ID" value="ABC22448"/>
    <property type="gene ID" value="Rru_A1648"/>
</dbReference>
<keyword evidence="5" id="KW-1185">Reference proteome</keyword>
<organism evidence="4 5">
    <name type="scientific">Rhodospirillum rubrum (strain ATCC 11170 / ATH 1.1.1 / DSM 467 / LMG 4362 / NCIMB 8255 / S1)</name>
    <dbReference type="NCBI Taxonomy" id="269796"/>
    <lineage>
        <taxon>Bacteria</taxon>
        <taxon>Pseudomonadati</taxon>
        <taxon>Pseudomonadota</taxon>
        <taxon>Alphaproteobacteria</taxon>
        <taxon>Rhodospirillales</taxon>
        <taxon>Rhodospirillaceae</taxon>
        <taxon>Rhodospirillum</taxon>
    </lineage>
</organism>
<dbReference type="STRING" id="269796.Rru_A1648"/>
<dbReference type="Gene3D" id="1.20.5.780">
    <property type="entry name" value="Single helix bin"/>
    <property type="match status" value="1"/>
</dbReference>
<evidence type="ECO:0000313" key="4">
    <source>
        <dbReference type="EMBL" id="ABC22448.1"/>
    </source>
</evidence>
<proteinExistence type="inferred from homology"/>
<dbReference type="eggNOG" id="COG4453">
    <property type="taxonomic scope" value="Bacteria"/>
</dbReference>
<dbReference type="GO" id="GO:0006355">
    <property type="term" value="P:regulation of DNA-templated transcription"/>
    <property type="evidence" value="ECO:0007669"/>
    <property type="project" value="InterPro"/>
</dbReference>
<dbReference type="KEGG" id="rru:Rru_A1648"/>
<dbReference type="InterPro" id="IPR014795">
    <property type="entry name" value="TacA_1-like"/>
</dbReference>
<dbReference type="InterPro" id="IPR010985">
    <property type="entry name" value="Ribbon_hlx_hlx"/>
</dbReference>
<gene>
    <name evidence="4" type="ordered locus">Rru_A1648</name>
</gene>
<evidence type="ECO:0000256" key="1">
    <source>
        <dbReference type="ARBA" id="ARBA00022649"/>
    </source>
</evidence>
<dbReference type="Proteomes" id="UP000001929">
    <property type="component" value="Chromosome"/>
</dbReference>